<comment type="subunit">
    <text evidence="2">Part of the nuclear pore complex (NPC).</text>
</comment>
<keyword evidence="2" id="KW-0653">Protein transport</keyword>
<dbReference type="OrthoDB" id="6271830at2759"/>
<dbReference type="Gene3D" id="1.20.190.50">
    <property type="match status" value="1"/>
</dbReference>
<keyword evidence="2" id="KW-0906">Nuclear pore complex</keyword>
<dbReference type="GO" id="GO:0031965">
    <property type="term" value="C:nuclear membrane"/>
    <property type="evidence" value="ECO:0007669"/>
    <property type="project" value="UniProtKB-SubCell"/>
</dbReference>
<dbReference type="EMBL" id="UZAN01056746">
    <property type="protein sequence ID" value="VDP91388.1"/>
    <property type="molecule type" value="Genomic_DNA"/>
</dbReference>
<dbReference type="GO" id="GO:0015031">
    <property type="term" value="P:protein transport"/>
    <property type="evidence" value="ECO:0007669"/>
    <property type="project" value="UniProtKB-KW"/>
</dbReference>
<reference evidence="6" key="1">
    <citation type="submission" date="2016-06" db="UniProtKB">
        <authorList>
            <consortium name="WormBaseParasite"/>
        </authorList>
    </citation>
    <scope>IDENTIFICATION</scope>
</reference>
<dbReference type="AlphaFoldDB" id="A0A183B4I0"/>
<dbReference type="InterPro" id="IPR013894">
    <property type="entry name" value="RMI1_OB"/>
</dbReference>
<evidence type="ECO:0000259" key="3">
    <source>
        <dbReference type="Pfam" id="PF08585"/>
    </source>
</evidence>
<accession>A0A183B4I0</accession>
<dbReference type="GO" id="GO:0017056">
    <property type="term" value="F:structural constituent of nuclear pore"/>
    <property type="evidence" value="ECO:0007669"/>
    <property type="project" value="UniProtKB-UniRule"/>
</dbReference>
<dbReference type="WBParaSite" id="ECPE_0001415501-mRNA-1">
    <property type="protein sequence ID" value="ECPE_0001415501-mRNA-1"/>
    <property type="gene ID" value="ECPE_0001415501"/>
</dbReference>
<evidence type="ECO:0000313" key="4">
    <source>
        <dbReference type="EMBL" id="VDP91388.1"/>
    </source>
</evidence>
<gene>
    <name evidence="4" type="ORF">ECPE_LOCUS14116</name>
</gene>
<protein>
    <recommendedName>
        <fullName evidence="2">Nuclear pore complex protein</fullName>
    </recommendedName>
</protein>
<keyword evidence="5" id="KW-1185">Reference proteome</keyword>
<dbReference type="Pfam" id="PF08585">
    <property type="entry name" value="RMI1_N_C"/>
    <property type="match status" value="1"/>
</dbReference>
<comment type="subcellular location">
    <subcellularLocation>
        <location evidence="2">Nucleus</location>
        <location evidence="2">Nuclear pore complex</location>
    </subcellularLocation>
    <subcellularLocation>
        <location evidence="2">Nucleus membrane</location>
    </subcellularLocation>
</comment>
<dbReference type="Gene3D" id="2.40.50.770">
    <property type="entry name" value="RecQ-mediated genome instability protein Rmi1, C-terminal domain"/>
    <property type="match status" value="1"/>
</dbReference>
<evidence type="ECO:0000313" key="6">
    <source>
        <dbReference type="WBParaSite" id="ECPE_0001415501-mRNA-1"/>
    </source>
</evidence>
<name>A0A183B4I0_9TREM</name>
<sequence length="422" mass="46630">DAFADWFRQVHANRPVPPPESNATSYGARGFAQRLQAEEAKKAYEARVERWRHELRLDTEVAAEKLLQLLTYPSPGWLVDTDEVIEKSTNCATATATTHGDGELVSPVRDDDDTEEVDQLEQIGAVDATGDYDGRLHGLRKPDGTDAFSALSDLGENTEARRLQMQVLRETCLTETCFLLVRLYQTAGMHEQCVELTNLVASEQYGLHKCTIENILRLGWSVSPKCLPGLVQKTAHGKAEELVPLLLDSDLRETGVPWISDHRKSDQLEANGLVVQLVRLRNIAIPQADEDLGTNQGGPRLFRLALTDGRTTISALDTDNHEGLSMDTPPGTKIRLLGTIPISMGFLILRKDRFQVLGGNVPDLIREWTMTKQAKVTGRLKSGEGGPPPFVPFGSKEASVLVQTESRFLQSLRRNRGQSGGM</sequence>
<dbReference type="InterPro" id="IPR007252">
    <property type="entry name" value="Nup84/Nup107"/>
</dbReference>
<dbReference type="Proteomes" id="UP000272942">
    <property type="component" value="Unassembled WGS sequence"/>
</dbReference>
<reference evidence="4 5" key="2">
    <citation type="submission" date="2018-11" db="EMBL/GenBank/DDBJ databases">
        <authorList>
            <consortium name="Pathogen Informatics"/>
        </authorList>
    </citation>
    <scope>NUCLEOTIDE SEQUENCE [LARGE SCALE GENOMIC DNA]</scope>
    <source>
        <strain evidence="4 5">Egypt</strain>
    </source>
</reference>
<dbReference type="GO" id="GO:0005643">
    <property type="term" value="C:nuclear pore"/>
    <property type="evidence" value="ECO:0007669"/>
    <property type="project" value="UniProtKB-SubCell"/>
</dbReference>
<dbReference type="Pfam" id="PF04121">
    <property type="entry name" value="Nup84_Nup100"/>
    <property type="match status" value="1"/>
</dbReference>
<comment type="function">
    <text evidence="2">Functions as a component of the nuclear pore complex (NPC).</text>
</comment>
<evidence type="ECO:0000313" key="5">
    <source>
        <dbReference type="Proteomes" id="UP000272942"/>
    </source>
</evidence>
<dbReference type="SMART" id="SM01161">
    <property type="entry name" value="DUF1767"/>
    <property type="match status" value="1"/>
</dbReference>
<organism evidence="6">
    <name type="scientific">Echinostoma caproni</name>
    <dbReference type="NCBI Taxonomy" id="27848"/>
    <lineage>
        <taxon>Eukaryota</taxon>
        <taxon>Metazoa</taxon>
        <taxon>Spiralia</taxon>
        <taxon>Lophotrochozoa</taxon>
        <taxon>Platyhelminthes</taxon>
        <taxon>Trematoda</taxon>
        <taxon>Digenea</taxon>
        <taxon>Plagiorchiida</taxon>
        <taxon>Echinostomata</taxon>
        <taxon>Echinostomatoidea</taxon>
        <taxon>Echinostomatidae</taxon>
        <taxon>Echinostoma</taxon>
    </lineage>
</organism>
<keyword evidence="2" id="KW-0509">mRNA transport</keyword>
<comment type="similarity">
    <text evidence="2">Belongs to the nucleoporin Nup84/Nup107 family.</text>
</comment>
<dbReference type="InterPro" id="IPR042470">
    <property type="entry name" value="RMI1_N_C_sf"/>
</dbReference>
<evidence type="ECO:0000256" key="2">
    <source>
        <dbReference type="RuleBase" id="RU365072"/>
    </source>
</evidence>
<dbReference type="PANTHER" id="PTHR13681:SF24">
    <property type="entry name" value="TUDOR DOMAIN-CONTAINING PROTEIN 3"/>
    <property type="match status" value="1"/>
</dbReference>
<keyword evidence="1 2" id="KW-0539">Nucleus</keyword>
<proteinExistence type="inferred from homology"/>
<evidence type="ECO:0000256" key="1">
    <source>
        <dbReference type="ARBA" id="ARBA00023242"/>
    </source>
</evidence>
<keyword evidence="2" id="KW-0472">Membrane</keyword>
<keyword evidence="2" id="KW-0813">Transport</keyword>
<dbReference type="PANTHER" id="PTHR13681">
    <property type="entry name" value="SURVIVAL OF MOTOR NEURON-RELATED-SPLICING FACTOR 30-RELATED"/>
    <property type="match status" value="1"/>
</dbReference>
<feature type="domain" description="RecQ mediated genome instability protein 1 OB-fold" evidence="3">
    <location>
        <begin position="294"/>
        <end position="369"/>
    </location>
</feature>
<keyword evidence="2" id="KW-0811">Translocation</keyword>